<dbReference type="SUPFAM" id="SSF55874">
    <property type="entry name" value="ATPase domain of HSP90 chaperone/DNA topoisomerase II/histidine kinase"/>
    <property type="match status" value="1"/>
</dbReference>
<keyword evidence="7" id="KW-0067">ATP-binding</keyword>
<feature type="transmembrane region" description="Helical" evidence="9">
    <location>
        <begin position="32"/>
        <end position="51"/>
    </location>
</feature>
<protein>
    <recommendedName>
        <fullName evidence="2">histidine kinase</fullName>
        <ecNumber evidence="2">2.7.13.3</ecNumber>
    </recommendedName>
</protein>
<dbReference type="Proteomes" id="UP000637383">
    <property type="component" value="Unassembled WGS sequence"/>
</dbReference>
<accession>A0ABR8K6G3</accession>
<organism evidence="11 12">
    <name type="scientific">Nostoc paludosum FACHB-159</name>
    <dbReference type="NCBI Taxonomy" id="2692908"/>
    <lineage>
        <taxon>Bacteria</taxon>
        <taxon>Bacillati</taxon>
        <taxon>Cyanobacteriota</taxon>
        <taxon>Cyanophyceae</taxon>
        <taxon>Nostocales</taxon>
        <taxon>Nostocaceae</taxon>
        <taxon>Nostoc</taxon>
    </lineage>
</organism>
<dbReference type="EMBL" id="JACJTU010000008">
    <property type="protein sequence ID" value="MBD2734426.1"/>
    <property type="molecule type" value="Genomic_DNA"/>
</dbReference>
<keyword evidence="9" id="KW-1133">Transmembrane helix</keyword>
<evidence type="ECO:0000313" key="12">
    <source>
        <dbReference type="Proteomes" id="UP000637383"/>
    </source>
</evidence>
<dbReference type="InterPro" id="IPR050482">
    <property type="entry name" value="Sensor_HK_TwoCompSys"/>
</dbReference>
<evidence type="ECO:0000256" key="3">
    <source>
        <dbReference type="ARBA" id="ARBA00022553"/>
    </source>
</evidence>
<keyword evidence="5" id="KW-0547">Nucleotide-binding</keyword>
<evidence type="ECO:0000256" key="8">
    <source>
        <dbReference type="ARBA" id="ARBA00023012"/>
    </source>
</evidence>
<dbReference type="PANTHER" id="PTHR24421">
    <property type="entry name" value="NITRATE/NITRITE SENSOR PROTEIN NARX-RELATED"/>
    <property type="match status" value="1"/>
</dbReference>
<dbReference type="EC" id="2.7.13.3" evidence="2"/>
<evidence type="ECO:0000256" key="2">
    <source>
        <dbReference type="ARBA" id="ARBA00012438"/>
    </source>
</evidence>
<keyword evidence="9" id="KW-0472">Membrane</keyword>
<reference evidence="11 12" key="1">
    <citation type="journal article" date="2020" name="ISME J.">
        <title>Comparative genomics reveals insights into cyanobacterial evolution and habitat adaptation.</title>
        <authorList>
            <person name="Chen M.Y."/>
            <person name="Teng W.K."/>
            <person name="Zhao L."/>
            <person name="Hu C.X."/>
            <person name="Zhou Y.K."/>
            <person name="Han B.P."/>
            <person name="Song L.R."/>
            <person name="Shu W.S."/>
        </authorList>
    </citation>
    <scope>NUCLEOTIDE SEQUENCE [LARGE SCALE GENOMIC DNA]</scope>
    <source>
        <strain evidence="11 12">FACHB-159</strain>
    </source>
</reference>
<keyword evidence="3" id="KW-0597">Phosphoprotein</keyword>
<name>A0ABR8K6G3_9NOSO</name>
<comment type="catalytic activity">
    <reaction evidence="1">
        <text>ATP + protein L-histidine = ADP + protein N-phospho-L-histidine.</text>
        <dbReference type="EC" id="2.7.13.3"/>
    </reaction>
</comment>
<evidence type="ECO:0000256" key="5">
    <source>
        <dbReference type="ARBA" id="ARBA00022741"/>
    </source>
</evidence>
<dbReference type="InterPro" id="IPR003594">
    <property type="entry name" value="HATPase_dom"/>
</dbReference>
<dbReference type="PANTHER" id="PTHR24421:SF10">
    <property type="entry name" value="NITRATE_NITRITE SENSOR PROTEIN NARQ"/>
    <property type="match status" value="1"/>
</dbReference>
<evidence type="ECO:0000256" key="7">
    <source>
        <dbReference type="ARBA" id="ARBA00022840"/>
    </source>
</evidence>
<gene>
    <name evidence="11" type="ORF">H6H03_10955</name>
</gene>
<evidence type="ECO:0000256" key="6">
    <source>
        <dbReference type="ARBA" id="ARBA00022777"/>
    </source>
</evidence>
<evidence type="ECO:0000256" key="9">
    <source>
        <dbReference type="SAM" id="Phobius"/>
    </source>
</evidence>
<dbReference type="Gene3D" id="3.30.565.10">
    <property type="entry name" value="Histidine kinase-like ATPase, C-terminal domain"/>
    <property type="match status" value="1"/>
</dbReference>
<dbReference type="Pfam" id="PF07730">
    <property type="entry name" value="HisKA_3"/>
    <property type="match status" value="1"/>
</dbReference>
<keyword evidence="4" id="KW-0808">Transferase</keyword>
<dbReference type="InterPro" id="IPR005467">
    <property type="entry name" value="His_kinase_dom"/>
</dbReference>
<dbReference type="PROSITE" id="PS50109">
    <property type="entry name" value="HIS_KIN"/>
    <property type="match status" value="1"/>
</dbReference>
<feature type="transmembrane region" description="Helical" evidence="9">
    <location>
        <begin position="63"/>
        <end position="89"/>
    </location>
</feature>
<sequence length="380" mass="43045">MVFLRSLPQTFRSLEWIFLTAHLGMWLSVPSYNLPTVLGFGGCFFLLSWIYPVRRLQWQRLSYIVLALCIFVIARFKALDLAIFPFIYFAKSYFLLGQRPTIVLIGIMAIPWTISKYASDVYQLPQQIQPDSLGIISGNLLRFGLFGLGTYVAASFFTVMVTGMIVREQKNHQKIEELSEQVESLVATLERTRIAREIHDSLGHTLTDLDTQLAVAQTLRSHDPNQAFQAVDTAKFLARQCIEDVSQALSRMRQSDFDLNQALIGLLEQLRQTSSLQVQWKVNLPVLPIYQSYQIYCIVKEGLMNVQKHAQASQISFFAQQTTEGIILELKDNGVGFEQTPFHQGFGLQGMIERVQLLGGKLDIQTAKAQGTGIYVRLPL</sequence>
<dbReference type="Pfam" id="PF02518">
    <property type="entry name" value="HATPase_c"/>
    <property type="match status" value="1"/>
</dbReference>
<evidence type="ECO:0000313" key="11">
    <source>
        <dbReference type="EMBL" id="MBD2734426.1"/>
    </source>
</evidence>
<keyword evidence="9" id="KW-0812">Transmembrane</keyword>
<keyword evidence="12" id="KW-1185">Reference proteome</keyword>
<keyword evidence="6 11" id="KW-0418">Kinase</keyword>
<dbReference type="Gene3D" id="1.20.5.1930">
    <property type="match status" value="1"/>
</dbReference>
<proteinExistence type="predicted"/>
<dbReference type="RefSeq" id="WP_190955127.1">
    <property type="nucleotide sequence ID" value="NZ_JACJTU010000008.1"/>
</dbReference>
<evidence type="ECO:0000256" key="1">
    <source>
        <dbReference type="ARBA" id="ARBA00000085"/>
    </source>
</evidence>
<feature type="transmembrane region" description="Helical" evidence="9">
    <location>
        <begin position="140"/>
        <end position="166"/>
    </location>
</feature>
<evidence type="ECO:0000256" key="4">
    <source>
        <dbReference type="ARBA" id="ARBA00022679"/>
    </source>
</evidence>
<keyword evidence="8" id="KW-0902">Two-component regulatory system</keyword>
<comment type="caution">
    <text evidence="11">The sequence shown here is derived from an EMBL/GenBank/DDBJ whole genome shotgun (WGS) entry which is preliminary data.</text>
</comment>
<dbReference type="GO" id="GO:0016301">
    <property type="term" value="F:kinase activity"/>
    <property type="evidence" value="ECO:0007669"/>
    <property type="project" value="UniProtKB-KW"/>
</dbReference>
<evidence type="ECO:0000259" key="10">
    <source>
        <dbReference type="PROSITE" id="PS50109"/>
    </source>
</evidence>
<dbReference type="InterPro" id="IPR036890">
    <property type="entry name" value="HATPase_C_sf"/>
</dbReference>
<dbReference type="CDD" id="cd16917">
    <property type="entry name" value="HATPase_UhpB-NarQ-NarX-like"/>
    <property type="match status" value="1"/>
</dbReference>
<feature type="domain" description="Histidine kinase" evidence="10">
    <location>
        <begin position="193"/>
        <end position="380"/>
    </location>
</feature>
<dbReference type="InterPro" id="IPR011712">
    <property type="entry name" value="Sig_transdc_His_kin_sub3_dim/P"/>
</dbReference>